<dbReference type="InterPro" id="IPR010071">
    <property type="entry name" value="AA_adenyl_dom"/>
</dbReference>
<evidence type="ECO:0000313" key="5">
    <source>
        <dbReference type="EMBL" id="KAK7871854.1"/>
    </source>
</evidence>
<dbReference type="Pfam" id="PF00550">
    <property type="entry name" value="PP-binding"/>
    <property type="match status" value="1"/>
</dbReference>
<accession>A0AAN9WFP9</accession>
<evidence type="ECO:0008006" key="7">
    <source>
        <dbReference type="Google" id="ProtNLM"/>
    </source>
</evidence>
<name>A0AAN9WFP9_9ORTH</name>
<dbReference type="PANTHER" id="PTHR44845:SF6">
    <property type="entry name" value="BETA-ALANINE-ACTIVATING ENZYME"/>
    <property type="match status" value="1"/>
</dbReference>
<proteinExistence type="predicted"/>
<dbReference type="PROSITE" id="PS00455">
    <property type="entry name" value="AMP_BINDING"/>
    <property type="match status" value="1"/>
</dbReference>
<dbReference type="AlphaFoldDB" id="A0AAN9WFP9"/>
<evidence type="ECO:0000259" key="3">
    <source>
        <dbReference type="Pfam" id="PF00501"/>
    </source>
</evidence>
<dbReference type="EMBL" id="JAZDUA010000033">
    <property type="protein sequence ID" value="KAK7871854.1"/>
    <property type="molecule type" value="Genomic_DNA"/>
</dbReference>
<feature type="domain" description="Carrier" evidence="4">
    <location>
        <begin position="584"/>
        <end position="631"/>
    </location>
</feature>
<keyword evidence="1" id="KW-0596">Phosphopantetheine</keyword>
<dbReference type="SUPFAM" id="SSF47336">
    <property type="entry name" value="ACP-like"/>
    <property type="match status" value="1"/>
</dbReference>
<dbReference type="InterPro" id="IPR042099">
    <property type="entry name" value="ANL_N_sf"/>
</dbReference>
<dbReference type="Gene3D" id="3.30.300.30">
    <property type="match status" value="1"/>
</dbReference>
<dbReference type="InterPro" id="IPR009081">
    <property type="entry name" value="PP-bd_ACP"/>
</dbReference>
<evidence type="ECO:0000259" key="4">
    <source>
        <dbReference type="Pfam" id="PF00550"/>
    </source>
</evidence>
<sequence length="864" mass="96056">MGSIPQLSALRGEVRPGAGAGRRESALHRLLEERVAAGVASAPALLPAVPGAGAGGRARTFAQLDAAAARLARAMVRRAAPQGPNADGDWLVAVWMAPSLDLVTALLAVWKAGAAYLPLDPEFPAARVAHILGEARPALLLTDSEDPRGVSFAQLQEEAETESGEPLVEEEMLPSSSDDDLALVLYTSGSTGVPKGVRLPQRAVLNRLRWQWRVFPYTESERVCVFKTALTFVDSVCELWGPLLQGRAVLVVPKDITRDPARLLSLLRQHQVERLVLVPSLLRAILMHLESGVPLPTSLKLWVCSGEALSVELGKQFFQYFTPGQHKLCNFYGSTEIMGDVTYHVLSEPEDLDLHVTVPIGLPLDNTNIYLLDDQGRPVPVGEKGQLFVAGSNLALGYVAGRDADRFIDNPFAVDPDYSLLYRTGDYARILKGTIIYEGRTDSQVKIRGHRVDLSEVERILLTNKEINKGVVLCYKPGEIDQALLAFVTVNDKDLTAADIEMELRKNLTSYMVPQVVILETIPLLVNGKTDRQYLLKYYEESLKCDQNILKANLDYSGIPEKKMDAATVLFETVAFVLGSAVRSKIQRESNFYELGGNSLNSISTVTQLRRQGFVIGITEFISSKTLYDVLENMHPEGEIELRCTPTADANKKKYYAEYLSEEHKKDVYSIISGSFYEKADLEQWLMPDIQRSDYVELLDKLWIPLVEKELSFAVKSENGDIVGVAFNFDAYDEPPVEIDSKLNIIFDFLEYLEGPVREEQLPHGKGHILHSFMMGTHENLSYQENIAVMQFMEEEVLNVAKEKNFTGIFTTNTSPLTQQLGIDVYEYKVLNNYQVNKYVAPDGTKPFGAAPDWQTATCCWKVV</sequence>
<dbReference type="NCBIfam" id="TIGR01733">
    <property type="entry name" value="AA-adenyl-dom"/>
    <property type="match status" value="1"/>
</dbReference>
<keyword evidence="2" id="KW-0597">Phosphoprotein</keyword>
<dbReference type="CDD" id="cd05930">
    <property type="entry name" value="A_NRPS"/>
    <property type="match status" value="1"/>
</dbReference>
<dbReference type="Gene3D" id="1.10.1200.10">
    <property type="entry name" value="ACP-like"/>
    <property type="match status" value="1"/>
</dbReference>
<gene>
    <name evidence="5" type="ORF">R5R35_006445</name>
</gene>
<dbReference type="SUPFAM" id="SSF56801">
    <property type="entry name" value="Acetyl-CoA synthetase-like"/>
    <property type="match status" value="1"/>
</dbReference>
<evidence type="ECO:0000256" key="1">
    <source>
        <dbReference type="ARBA" id="ARBA00022450"/>
    </source>
</evidence>
<keyword evidence="6" id="KW-1185">Reference proteome</keyword>
<dbReference type="Proteomes" id="UP001378592">
    <property type="component" value="Unassembled WGS sequence"/>
</dbReference>
<comment type="caution">
    <text evidence="5">The sequence shown here is derived from an EMBL/GenBank/DDBJ whole genome shotgun (WGS) entry which is preliminary data.</text>
</comment>
<evidence type="ECO:0000313" key="6">
    <source>
        <dbReference type="Proteomes" id="UP001378592"/>
    </source>
</evidence>
<protein>
    <recommendedName>
        <fullName evidence="7">Ebony</fullName>
    </recommendedName>
</protein>
<feature type="domain" description="AMP-dependent synthetase/ligase" evidence="3">
    <location>
        <begin position="51"/>
        <end position="398"/>
    </location>
</feature>
<dbReference type="FunFam" id="3.40.630.30:FF:000088">
    <property type="entry name" value="Ebony protein"/>
    <property type="match status" value="1"/>
</dbReference>
<organism evidence="5 6">
    <name type="scientific">Gryllus longicercus</name>
    <dbReference type="NCBI Taxonomy" id="2509291"/>
    <lineage>
        <taxon>Eukaryota</taxon>
        <taxon>Metazoa</taxon>
        <taxon>Ecdysozoa</taxon>
        <taxon>Arthropoda</taxon>
        <taxon>Hexapoda</taxon>
        <taxon>Insecta</taxon>
        <taxon>Pterygota</taxon>
        <taxon>Neoptera</taxon>
        <taxon>Polyneoptera</taxon>
        <taxon>Orthoptera</taxon>
        <taxon>Ensifera</taxon>
        <taxon>Gryllidea</taxon>
        <taxon>Grylloidea</taxon>
        <taxon>Gryllidae</taxon>
        <taxon>Gryllinae</taxon>
        <taxon>Gryllus</taxon>
    </lineage>
</organism>
<dbReference type="InterPro" id="IPR000873">
    <property type="entry name" value="AMP-dep_synth/lig_dom"/>
</dbReference>
<dbReference type="Gene3D" id="3.40.630.30">
    <property type="match status" value="1"/>
</dbReference>
<dbReference type="InterPro" id="IPR036736">
    <property type="entry name" value="ACP-like_sf"/>
</dbReference>
<dbReference type="Pfam" id="PF00501">
    <property type="entry name" value="AMP-binding"/>
    <property type="match status" value="1"/>
</dbReference>
<dbReference type="InterPro" id="IPR020845">
    <property type="entry name" value="AMP-binding_CS"/>
</dbReference>
<dbReference type="PANTHER" id="PTHR44845">
    <property type="entry name" value="CARRIER DOMAIN-CONTAINING PROTEIN"/>
    <property type="match status" value="1"/>
</dbReference>
<evidence type="ECO:0000256" key="2">
    <source>
        <dbReference type="ARBA" id="ARBA00022553"/>
    </source>
</evidence>
<dbReference type="Gene3D" id="3.40.50.12780">
    <property type="entry name" value="N-terminal domain of ligase-like"/>
    <property type="match status" value="1"/>
</dbReference>
<dbReference type="InterPro" id="IPR045851">
    <property type="entry name" value="AMP-bd_C_sf"/>
</dbReference>
<reference evidence="5 6" key="1">
    <citation type="submission" date="2024-03" db="EMBL/GenBank/DDBJ databases">
        <title>The genome assembly and annotation of the cricket Gryllus longicercus Weissman &amp; Gray.</title>
        <authorList>
            <person name="Szrajer S."/>
            <person name="Gray D."/>
            <person name="Ylla G."/>
        </authorList>
    </citation>
    <scope>NUCLEOTIDE SEQUENCE [LARGE SCALE GENOMIC DNA]</scope>
    <source>
        <strain evidence="5">DAG 2021-001</strain>
        <tissue evidence="5">Whole body minus gut</tissue>
    </source>
</reference>